<accession>I2Q3D0</accession>
<dbReference type="HOGENOM" id="CLU_029348_0_0_7"/>
<feature type="transmembrane region" description="Helical" evidence="2">
    <location>
        <begin position="407"/>
        <end position="425"/>
    </location>
</feature>
<evidence type="ECO:0000256" key="2">
    <source>
        <dbReference type="SAM" id="Phobius"/>
    </source>
</evidence>
<feature type="transmembrane region" description="Helical" evidence="2">
    <location>
        <begin position="115"/>
        <end position="132"/>
    </location>
</feature>
<feature type="transmembrane region" description="Helical" evidence="2">
    <location>
        <begin position="286"/>
        <end position="305"/>
    </location>
</feature>
<feature type="transmembrane region" description="Helical" evidence="2">
    <location>
        <begin position="9"/>
        <end position="29"/>
    </location>
</feature>
<evidence type="ECO:0000256" key="1">
    <source>
        <dbReference type="SAM" id="MobiDB-lite"/>
    </source>
</evidence>
<keyword evidence="2" id="KW-0812">Transmembrane</keyword>
<organism evidence="3">
    <name type="scientific">Desulfovibrio sp. U5L</name>
    <dbReference type="NCBI Taxonomy" id="596152"/>
    <lineage>
        <taxon>Bacteria</taxon>
        <taxon>Pseudomonadati</taxon>
        <taxon>Thermodesulfobacteriota</taxon>
        <taxon>Desulfovibrionia</taxon>
        <taxon>Desulfovibrionales</taxon>
        <taxon>Desulfovibrionaceae</taxon>
        <taxon>Desulfovibrio</taxon>
    </lineage>
</organism>
<dbReference type="eggNOG" id="COG5617">
    <property type="taxonomic scope" value="Bacteria"/>
</dbReference>
<sequence length="630" mass="71113">MPLHTRPTFSLYLTGFLFLCISYVFYYYIAHYQGRWGSLNVDFGSELYVPWQILQGRILYRDMVYLTGPLSPYLNALFFKIFGQSIATLQTINLCIALLFSYFAWRIVSRLSDRIVATFSILLFFLLSVFSADYQTAIFSFIAPYSHEITHGLFIGFVSLFLVSRHLDNPSGLGSFLLGLCVGAALLTKPEIALAVTVSSTVGLGLSLSRTLPPVRTYVLQFSFFSAGALVVFGAALAFLSTRQPPWDALAGMTRMWRMVLDPRITGNIFYRHVMGTADLPQNLKAILFSGAVNAGIAIVILFCGRIGKIFSRRNQLLCYACILSLALFLATFLEYSRQCLYAIRWANAWPFLVTGTCGFLFFRTMTRIHIPQENKKLILLFVLSLFSFILLLKIFFFAQFFHYGNFLLVPTLFLYCILFLYYLPLFFKNNPVARRSAILGGLAVIAIVVYPRVQMTNLRLASYSQSIHADRETVFWDGQAVAAQQLVDTLQEHKKPNETLAVLPEGAMFNFLTKRPNPTPYINLMPPEWMTFGGDAIMAAYDKTPPDWIACISTQVIVYGVDSFFGDYGKPLADFINAKYDLFKAVEANGFSATLYRRKNVSGVDRTSGQAENIEYDPDMPGLDHSHKK</sequence>
<proteinExistence type="predicted"/>
<feature type="transmembrane region" description="Helical" evidence="2">
    <location>
        <begin position="170"/>
        <end position="187"/>
    </location>
</feature>
<evidence type="ECO:0000313" key="3">
    <source>
        <dbReference type="EMBL" id="EIG54286.1"/>
    </source>
</evidence>
<dbReference type="STRING" id="596152.DesU5LDRAFT_2631"/>
<feature type="transmembrane region" description="Helical" evidence="2">
    <location>
        <begin position="378"/>
        <end position="401"/>
    </location>
</feature>
<name>I2Q3D0_9BACT</name>
<feature type="transmembrane region" description="Helical" evidence="2">
    <location>
        <begin position="219"/>
        <end position="240"/>
    </location>
</feature>
<dbReference type="AlphaFoldDB" id="I2Q3D0"/>
<keyword evidence="2" id="KW-0472">Membrane</keyword>
<feature type="region of interest" description="Disordered" evidence="1">
    <location>
        <begin position="608"/>
        <end position="630"/>
    </location>
</feature>
<feature type="transmembrane region" description="Helical" evidence="2">
    <location>
        <begin position="81"/>
        <end position="103"/>
    </location>
</feature>
<dbReference type="EMBL" id="JH600068">
    <property type="protein sequence ID" value="EIG54286.1"/>
    <property type="molecule type" value="Genomic_DNA"/>
</dbReference>
<feature type="transmembrane region" description="Helical" evidence="2">
    <location>
        <begin position="193"/>
        <end position="212"/>
    </location>
</feature>
<feature type="transmembrane region" description="Helical" evidence="2">
    <location>
        <begin position="138"/>
        <end position="163"/>
    </location>
</feature>
<feature type="transmembrane region" description="Helical" evidence="2">
    <location>
        <begin position="317"/>
        <end position="334"/>
    </location>
</feature>
<gene>
    <name evidence="3" type="ORF">DesU5LDRAFT_2631</name>
</gene>
<reference evidence="3" key="1">
    <citation type="submission" date="2011-11" db="EMBL/GenBank/DDBJ databases">
        <title>Improved High-Quality Draft sequence of Desulfovibrio sp. U5L.</title>
        <authorList>
            <consortium name="US DOE Joint Genome Institute"/>
            <person name="Lucas S."/>
            <person name="Han J."/>
            <person name="Lapidus A."/>
            <person name="Cheng J.-F."/>
            <person name="Goodwin L."/>
            <person name="Pitluck S."/>
            <person name="Peters L."/>
            <person name="Ovchinnikova G."/>
            <person name="Held B."/>
            <person name="Detter J.C."/>
            <person name="Han C."/>
            <person name="Tapia R."/>
            <person name="Land M."/>
            <person name="Hauser L."/>
            <person name="Kyrpides N."/>
            <person name="Ivanova N."/>
            <person name="Pagani I."/>
            <person name="Gabster J."/>
            <person name="Walker C."/>
            <person name="Stolyar S."/>
            <person name="Stahl D."/>
            <person name="Arkin A."/>
            <person name="Dehal P."/>
            <person name="Hazen T."/>
            <person name="Woyke T."/>
        </authorList>
    </citation>
    <scope>NUCLEOTIDE SEQUENCE [LARGE SCALE GENOMIC DNA]</scope>
    <source>
        <strain evidence="3">U5L</strain>
    </source>
</reference>
<keyword evidence="2" id="KW-1133">Transmembrane helix</keyword>
<feature type="transmembrane region" description="Helical" evidence="2">
    <location>
        <begin position="346"/>
        <end position="366"/>
    </location>
</feature>
<protein>
    <submittedName>
        <fullName evidence="3">Uncharacterized protein</fullName>
    </submittedName>
</protein>
<feature type="transmembrane region" description="Helical" evidence="2">
    <location>
        <begin position="437"/>
        <end position="454"/>
    </location>
</feature>